<evidence type="ECO:0000256" key="8">
    <source>
        <dbReference type="ARBA" id="ARBA00022691"/>
    </source>
</evidence>
<dbReference type="EMBL" id="JAODAN010000001">
    <property type="protein sequence ID" value="KAK1927628.1"/>
    <property type="molecule type" value="Genomic_DNA"/>
</dbReference>
<organism evidence="16 17">
    <name type="scientific">Papiliotrema laurentii</name>
    <name type="common">Cryptococcus laurentii</name>
    <dbReference type="NCBI Taxonomy" id="5418"/>
    <lineage>
        <taxon>Eukaryota</taxon>
        <taxon>Fungi</taxon>
        <taxon>Dikarya</taxon>
        <taxon>Basidiomycota</taxon>
        <taxon>Agaricomycotina</taxon>
        <taxon>Tremellomycetes</taxon>
        <taxon>Tremellales</taxon>
        <taxon>Rhynchogastremaceae</taxon>
        <taxon>Papiliotrema</taxon>
    </lineage>
</organism>
<evidence type="ECO:0000256" key="5">
    <source>
        <dbReference type="ARBA" id="ARBA00022516"/>
    </source>
</evidence>
<keyword evidence="9 15" id="KW-0812">Transmembrane</keyword>
<comment type="pathway">
    <text evidence="3">Sphingolipid metabolism.</text>
</comment>
<accession>A0AAD9FX52</accession>
<proteinExistence type="inferred from homology"/>
<evidence type="ECO:0000256" key="10">
    <source>
        <dbReference type="ARBA" id="ARBA00022919"/>
    </source>
</evidence>
<evidence type="ECO:0000256" key="14">
    <source>
        <dbReference type="ARBA" id="ARBA00039020"/>
    </source>
</evidence>
<dbReference type="GO" id="GO:0016020">
    <property type="term" value="C:membrane"/>
    <property type="evidence" value="ECO:0007669"/>
    <property type="project" value="UniProtKB-SubCell"/>
</dbReference>
<comment type="similarity">
    <text evidence="4">Belongs to the CFA/CMAS family.</text>
</comment>
<keyword evidence="6 16" id="KW-0489">Methyltransferase</keyword>
<evidence type="ECO:0000256" key="2">
    <source>
        <dbReference type="ARBA" id="ARBA00004760"/>
    </source>
</evidence>
<gene>
    <name evidence="16" type="ORF">DB88DRAFT_478710</name>
</gene>
<protein>
    <recommendedName>
        <fullName evidence="14">sphingolipid C(9)-methyltransferase</fullName>
        <ecNumber evidence="14">2.1.1.317</ecNumber>
    </recommendedName>
</protein>
<dbReference type="GO" id="GO:0006665">
    <property type="term" value="P:sphingolipid metabolic process"/>
    <property type="evidence" value="ECO:0007669"/>
    <property type="project" value="UniProtKB-KW"/>
</dbReference>
<dbReference type="AlphaFoldDB" id="A0AAD9FX52"/>
<dbReference type="CDD" id="cd02440">
    <property type="entry name" value="AdoMet_MTases"/>
    <property type="match status" value="1"/>
</dbReference>
<evidence type="ECO:0000313" key="17">
    <source>
        <dbReference type="Proteomes" id="UP001182556"/>
    </source>
</evidence>
<sequence>MASVNPDEKLANGGQEVKPFRTTNVAAIPNPPLPAEGNASFSNYHLAAIDLIGPWLVQRLLPFKTGWTTYWILFVLLFVPLTIGYWYLSSKYGRRINEKVPFPGKPLDHYIDLKTSSLRKYEGAKVPMQKFHDAYFDGKVEFKGDVLEVMEYRHDWASFEFTPELFKYVFTNLIPEVIIHSQSQDEDQVRDHYDRGNDFYSWFLGPRMIYTSGVISDINKQETLEELQDNKLNMVCEKLDLKEGDRMLDIGCGWGTLVTHAAKNYGADVTGVTLARNQAAFGTERLRANGVPESQGRILCKDYREIPHQKGYYNKISCLEMAEHVGIRRYGTFLREVYELLADDGLMVFQVAGLRTNWQFEDLVWGLFMNKYVFPGADASLPLGWVIKQLEAANFEIKSVDVLGVHYAATIHRWYLNWVSNKDKVVEKYGIRWYRVWVYFLAYSVIVARQGSSSVFQITCHKNLNGFHRVEGVPTHAACLVQTHPANRKISSVISHEEFWPEKSTTA</sequence>
<dbReference type="EC" id="2.1.1.317" evidence="14"/>
<keyword evidence="13 15" id="KW-0472">Membrane</keyword>
<keyword evidence="12" id="KW-0443">Lipid metabolism</keyword>
<keyword evidence="5" id="KW-0444">Lipid biosynthesis</keyword>
<evidence type="ECO:0000256" key="7">
    <source>
        <dbReference type="ARBA" id="ARBA00022679"/>
    </source>
</evidence>
<evidence type="ECO:0000313" key="16">
    <source>
        <dbReference type="EMBL" id="KAK1927628.1"/>
    </source>
</evidence>
<evidence type="ECO:0000256" key="3">
    <source>
        <dbReference type="ARBA" id="ARBA00004991"/>
    </source>
</evidence>
<dbReference type="GO" id="GO:0032259">
    <property type="term" value="P:methylation"/>
    <property type="evidence" value="ECO:0007669"/>
    <property type="project" value="UniProtKB-KW"/>
</dbReference>
<dbReference type="InterPro" id="IPR029063">
    <property type="entry name" value="SAM-dependent_MTases_sf"/>
</dbReference>
<keyword evidence="8" id="KW-0949">S-adenosyl-L-methionine</keyword>
<dbReference type="SUPFAM" id="SSF53335">
    <property type="entry name" value="S-adenosyl-L-methionine-dependent methyltransferases"/>
    <property type="match status" value="1"/>
</dbReference>
<keyword evidence="10" id="KW-0746">Sphingolipid metabolism</keyword>
<evidence type="ECO:0000256" key="13">
    <source>
        <dbReference type="ARBA" id="ARBA00023136"/>
    </source>
</evidence>
<dbReference type="GO" id="GO:0008168">
    <property type="term" value="F:methyltransferase activity"/>
    <property type="evidence" value="ECO:0007669"/>
    <property type="project" value="UniProtKB-KW"/>
</dbReference>
<dbReference type="PANTHER" id="PTHR45197">
    <property type="entry name" value="SYNTHASE, PUTATIVE (AFU_ORTHOLOGUE AFUA_7G04190)-RELATED"/>
    <property type="match status" value="1"/>
</dbReference>
<dbReference type="PANTHER" id="PTHR45197:SF1">
    <property type="entry name" value="SPHINGOLIPID C9-METHYLTRANSFERASE A-RELATED"/>
    <property type="match status" value="1"/>
</dbReference>
<feature type="transmembrane region" description="Helical" evidence="15">
    <location>
        <begin position="69"/>
        <end position="88"/>
    </location>
</feature>
<evidence type="ECO:0000256" key="11">
    <source>
        <dbReference type="ARBA" id="ARBA00022989"/>
    </source>
</evidence>
<evidence type="ECO:0000256" key="9">
    <source>
        <dbReference type="ARBA" id="ARBA00022692"/>
    </source>
</evidence>
<keyword evidence="17" id="KW-1185">Reference proteome</keyword>
<dbReference type="InterPro" id="IPR052290">
    <property type="entry name" value="Sphingo_C9-MT"/>
</dbReference>
<name>A0AAD9FX52_PAPLA</name>
<dbReference type="Pfam" id="PF02353">
    <property type="entry name" value="CMAS"/>
    <property type="match status" value="1"/>
</dbReference>
<evidence type="ECO:0000256" key="1">
    <source>
        <dbReference type="ARBA" id="ARBA00004141"/>
    </source>
</evidence>
<dbReference type="Proteomes" id="UP001182556">
    <property type="component" value="Unassembled WGS sequence"/>
</dbReference>
<keyword evidence="7" id="KW-0808">Transferase</keyword>
<evidence type="ECO:0000256" key="6">
    <source>
        <dbReference type="ARBA" id="ARBA00022603"/>
    </source>
</evidence>
<keyword evidence="11 15" id="KW-1133">Transmembrane helix</keyword>
<comment type="pathway">
    <text evidence="2">Lipid metabolism; sphingolipid metabolism.</text>
</comment>
<dbReference type="Gene3D" id="3.40.50.150">
    <property type="entry name" value="Vaccinia Virus protein VP39"/>
    <property type="match status" value="1"/>
</dbReference>
<evidence type="ECO:0000256" key="4">
    <source>
        <dbReference type="ARBA" id="ARBA00010815"/>
    </source>
</evidence>
<comment type="caution">
    <text evidence="16">The sequence shown here is derived from an EMBL/GenBank/DDBJ whole genome shotgun (WGS) entry which is preliminary data.</text>
</comment>
<reference evidence="16" key="1">
    <citation type="submission" date="2023-02" db="EMBL/GenBank/DDBJ databases">
        <title>Identification and recombinant expression of a fungal hydrolase from Papiliotrema laurentii that hydrolyzes apple cutin and clears colloidal polyester polyurethane.</title>
        <authorList>
            <consortium name="DOE Joint Genome Institute"/>
            <person name="Roman V.A."/>
            <person name="Bojanowski C."/>
            <person name="Crable B.R."/>
            <person name="Wagner D.N."/>
            <person name="Hung C.S."/>
            <person name="Nadeau L.J."/>
            <person name="Schratz L."/>
            <person name="Haridas S."/>
            <person name="Pangilinan J."/>
            <person name="Lipzen A."/>
            <person name="Na H."/>
            <person name="Yan M."/>
            <person name="Ng V."/>
            <person name="Grigoriev I.V."/>
            <person name="Spatafora J.W."/>
            <person name="Barlow D."/>
            <person name="Biffinger J."/>
            <person name="Kelley-Loughnane N."/>
            <person name="Varaljay V.A."/>
            <person name="Crookes-Goodson W.J."/>
        </authorList>
    </citation>
    <scope>NUCLEOTIDE SEQUENCE</scope>
    <source>
        <strain evidence="16">5307AH</strain>
    </source>
</reference>
<evidence type="ECO:0000256" key="15">
    <source>
        <dbReference type="SAM" id="Phobius"/>
    </source>
</evidence>
<comment type="subcellular location">
    <subcellularLocation>
        <location evidence="1">Membrane</location>
        <topology evidence="1">Multi-pass membrane protein</topology>
    </subcellularLocation>
</comment>
<evidence type="ECO:0000256" key="12">
    <source>
        <dbReference type="ARBA" id="ARBA00023098"/>
    </source>
</evidence>